<feature type="compositionally biased region" description="Basic and acidic residues" evidence="1">
    <location>
        <begin position="296"/>
        <end position="309"/>
    </location>
</feature>
<organism evidence="2 3">
    <name type="scientific">Ophiophagus hannah</name>
    <name type="common">King cobra</name>
    <name type="synonym">Naja hannah</name>
    <dbReference type="NCBI Taxonomy" id="8665"/>
    <lineage>
        <taxon>Eukaryota</taxon>
        <taxon>Metazoa</taxon>
        <taxon>Chordata</taxon>
        <taxon>Craniata</taxon>
        <taxon>Vertebrata</taxon>
        <taxon>Euteleostomi</taxon>
        <taxon>Lepidosauria</taxon>
        <taxon>Squamata</taxon>
        <taxon>Bifurcata</taxon>
        <taxon>Unidentata</taxon>
        <taxon>Episquamata</taxon>
        <taxon>Toxicofera</taxon>
        <taxon>Serpentes</taxon>
        <taxon>Colubroidea</taxon>
        <taxon>Elapidae</taxon>
        <taxon>Elapinae</taxon>
        <taxon>Ophiophagus</taxon>
    </lineage>
</organism>
<sequence length="522" mass="59170">MHAVNYAARWKEQLKCYLRHTAPPLIFPCLSPCQGNLDFAELTRVDGLLSSSDFLETITYPNWGRNGAPIIPSQQKSAAQGLGFCGLLQWEEASSRLTTIRSYDGTQTGLFSHLRRLQLNASTNVDATQRLESRLGGVSRGLLRRKGKTKSLRRFSVLQRKKKKDLWEKTKRSSACAPGGCSPKRKSIELKRILQAPCDHDGGHDYEIEGLAWEGQSFQKTEKRQEALLTLLQRSQRGLFKKEGFSSTRREEREGGRKGRKLYKKKGKKGGREGRDKYKKRKREGRNIKTNKKKEGKKERRKEGRVGRKEAATKTWFFQAKMVWEHGVLHKLRQEPSWGCGGDTGWCRCPIQHPCPPALQNYPCILFWPKPETTKHSGLQSKPPSQSEMAGPKPPEGRSGPHRPHPEFQVVVEVPEEPPDCGRQVDDVGGLVFLKEGRGLRSIPGGGKGRQDGGQRTHIPKIMEPTPRPHALTLSQPLWRTQISTSRPTAVLPPSHQDPFLLFRLSHQYEFCREEIGKYVGR</sequence>
<proteinExistence type="predicted"/>
<accession>V8NE32</accession>
<dbReference type="AlphaFoldDB" id="V8NE32"/>
<reference evidence="2 3" key="1">
    <citation type="journal article" date="2013" name="Proc. Natl. Acad. Sci. U.S.A.">
        <title>The king cobra genome reveals dynamic gene evolution and adaptation in the snake venom system.</title>
        <authorList>
            <person name="Vonk F.J."/>
            <person name="Casewell N.R."/>
            <person name="Henkel C.V."/>
            <person name="Heimberg A.M."/>
            <person name="Jansen H.J."/>
            <person name="McCleary R.J."/>
            <person name="Kerkkamp H.M."/>
            <person name="Vos R.A."/>
            <person name="Guerreiro I."/>
            <person name="Calvete J.J."/>
            <person name="Wuster W."/>
            <person name="Woods A.E."/>
            <person name="Logan J.M."/>
            <person name="Harrison R.A."/>
            <person name="Castoe T.A."/>
            <person name="de Koning A.P."/>
            <person name="Pollock D.D."/>
            <person name="Yandell M."/>
            <person name="Calderon D."/>
            <person name="Renjifo C."/>
            <person name="Currier R.B."/>
            <person name="Salgado D."/>
            <person name="Pla D."/>
            <person name="Sanz L."/>
            <person name="Hyder A.S."/>
            <person name="Ribeiro J.M."/>
            <person name="Arntzen J.W."/>
            <person name="van den Thillart G.E."/>
            <person name="Boetzer M."/>
            <person name="Pirovano W."/>
            <person name="Dirks R.P."/>
            <person name="Spaink H.P."/>
            <person name="Duboule D."/>
            <person name="McGlinn E."/>
            <person name="Kini R.M."/>
            <person name="Richardson M.K."/>
        </authorList>
    </citation>
    <scope>NUCLEOTIDE SEQUENCE</scope>
    <source>
        <tissue evidence="2">Blood</tissue>
    </source>
</reference>
<keyword evidence="3" id="KW-1185">Reference proteome</keyword>
<feature type="compositionally biased region" description="Basic and acidic residues" evidence="1">
    <location>
        <begin position="242"/>
        <end position="257"/>
    </location>
</feature>
<feature type="compositionally biased region" description="Basic residues" evidence="1">
    <location>
        <begin position="258"/>
        <end position="269"/>
    </location>
</feature>
<name>V8NE32_OPHHA</name>
<protein>
    <submittedName>
        <fullName evidence="2">Uncharacterized protein</fullName>
    </submittedName>
</protein>
<evidence type="ECO:0000313" key="3">
    <source>
        <dbReference type="Proteomes" id="UP000018936"/>
    </source>
</evidence>
<gene>
    <name evidence="2" type="ORF">L345_14443</name>
</gene>
<dbReference type="EMBL" id="AZIM01005197">
    <property type="protein sequence ID" value="ETE59822.1"/>
    <property type="molecule type" value="Genomic_DNA"/>
</dbReference>
<feature type="compositionally biased region" description="Polar residues" evidence="1">
    <location>
        <begin position="376"/>
        <end position="388"/>
    </location>
</feature>
<feature type="region of interest" description="Disordered" evidence="1">
    <location>
        <begin position="242"/>
        <end position="309"/>
    </location>
</feature>
<feature type="region of interest" description="Disordered" evidence="1">
    <location>
        <begin position="373"/>
        <end position="405"/>
    </location>
</feature>
<feature type="region of interest" description="Disordered" evidence="1">
    <location>
        <begin position="439"/>
        <end position="470"/>
    </location>
</feature>
<feature type="compositionally biased region" description="Basic residues" evidence="1">
    <location>
        <begin position="277"/>
        <end position="295"/>
    </location>
</feature>
<evidence type="ECO:0000313" key="2">
    <source>
        <dbReference type="EMBL" id="ETE59822.1"/>
    </source>
</evidence>
<comment type="caution">
    <text evidence="2">The sequence shown here is derived from an EMBL/GenBank/DDBJ whole genome shotgun (WGS) entry which is preliminary data.</text>
</comment>
<evidence type="ECO:0000256" key="1">
    <source>
        <dbReference type="SAM" id="MobiDB-lite"/>
    </source>
</evidence>
<dbReference type="Proteomes" id="UP000018936">
    <property type="component" value="Unassembled WGS sequence"/>
</dbReference>
<feature type="non-terminal residue" evidence="2">
    <location>
        <position position="1"/>
    </location>
</feature>